<dbReference type="Gene3D" id="3.65.10.20">
    <property type="entry name" value="RNA 3'-terminal phosphate cyclase domain"/>
    <property type="match status" value="1"/>
</dbReference>
<dbReference type="PANTHER" id="PTHR11096">
    <property type="entry name" value="RNA 3' TERMINAL PHOSPHATE CYCLASE"/>
    <property type="match status" value="1"/>
</dbReference>
<dbReference type="InterPro" id="IPR037136">
    <property type="entry name" value="RNA3'_phos_cyclase_dom_sf"/>
</dbReference>
<evidence type="ECO:0000256" key="1">
    <source>
        <dbReference type="ARBA" id="ARBA00004604"/>
    </source>
</evidence>
<dbReference type="InterPro" id="IPR020719">
    <property type="entry name" value="RNA3'_term_phos_cycl-like_CS"/>
</dbReference>
<dbReference type="InterPro" id="IPR016443">
    <property type="entry name" value="RNA3'_term_phos_cyc_type_2"/>
</dbReference>
<evidence type="ECO:0000256" key="3">
    <source>
        <dbReference type="ARBA" id="ARBA00022517"/>
    </source>
</evidence>
<evidence type="ECO:0000259" key="5">
    <source>
        <dbReference type="Pfam" id="PF01137"/>
    </source>
</evidence>
<evidence type="ECO:0000256" key="2">
    <source>
        <dbReference type="ARBA" id="ARBA00007089"/>
    </source>
</evidence>
<organism evidence="7 8">
    <name type="scientific">Clydaea vesicula</name>
    <dbReference type="NCBI Taxonomy" id="447962"/>
    <lineage>
        <taxon>Eukaryota</taxon>
        <taxon>Fungi</taxon>
        <taxon>Fungi incertae sedis</taxon>
        <taxon>Chytridiomycota</taxon>
        <taxon>Chytridiomycota incertae sedis</taxon>
        <taxon>Chytridiomycetes</taxon>
        <taxon>Lobulomycetales</taxon>
        <taxon>Lobulomycetaceae</taxon>
        <taxon>Clydaea</taxon>
    </lineage>
</organism>
<dbReference type="Pfam" id="PF01137">
    <property type="entry name" value="RTC"/>
    <property type="match status" value="1"/>
</dbReference>
<dbReference type="CDD" id="cd00875">
    <property type="entry name" value="RNA_Cyclase_Class_I"/>
    <property type="match status" value="1"/>
</dbReference>
<proteinExistence type="inferred from homology"/>
<evidence type="ECO:0000259" key="6">
    <source>
        <dbReference type="Pfam" id="PF05189"/>
    </source>
</evidence>
<dbReference type="EMBL" id="JADGJW010001315">
    <property type="protein sequence ID" value="KAJ3204304.1"/>
    <property type="molecule type" value="Genomic_DNA"/>
</dbReference>
<dbReference type="Proteomes" id="UP001211065">
    <property type="component" value="Unassembled WGS sequence"/>
</dbReference>
<reference evidence="7" key="1">
    <citation type="submission" date="2020-05" db="EMBL/GenBank/DDBJ databases">
        <title>Phylogenomic resolution of chytrid fungi.</title>
        <authorList>
            <person name="Stajich J.E."/>
            <person name="Amses K."/>
            <person name="Simmons R."/>
            <person name="Seto K."/>
            <person name="Myers J."/>
            <person name="Bonds A."/>
            <person name="Quandt C.A."/>
            <person name="Barry K."/>
            <person name="Liu P."/>
            <person name="Grigoriev I."/>
            <person name="Longcore J.E."/>
            <person name="James T.Y."/>
        </authorList>
    </citation>
    <scope>NUCLEOTIDE SEQUENCE</scope>
    <source>
        <strain evidence="7">JEL0476</strain>
    </source>
</reference>
<dbReference type="Pfam" id="PF05189">
    <property type="entry name" value="RTC_insert"/>
    <property type="match status" value="1"/>
</dbReference>
<keyword evidence="8" id="KW-1185">Reference proteome</keyword>
<dbReference type="AlphaFoldDB" id="A0AAD5TVV2"/>
<sequence length="412" mass="45458">MTLEKSVKSNNLKSSSILRFYGHLSLRQRLLLSTISGKTIAVDKIRPADVNSIDDQTPGLADYEISFLRLLEKITNGSAVEISYTGTSLIYRPGVIIGGKIHHDCPNSRAIGYFLEPLVALAPFAKNPLNIVLTGITNDNVDPSVDTLRTVLLPQLKRYGIEDSLELKITKRGAFPLGGGEVFFRCPTIKNLKPIQLVDPGRIKRIRGIAYATRISPQMANRVVEAAKGILNRYIPDVYIYTDIYKGAESGKSPGYALTLVGESTNGCLLSAECSYRPRKLITMEDEKDANDVKTIELKTTTKPESLLQNDYTFPTPEDLGIRAARLLLQEIKKGGCIDTTNQWLAVLFAALGPEDVSKIRIGGLSNFTVHYLRDIKKFLGVTFNVKPDLETHTVLLSCLGIGYSNLNKKVN</sequence>
<gene>
    <name evidence="7" type="primary">RCL1</name>
    <name evidence="7" type="ORF">HK099_001198</name>
</gene>
<dbReference type="PROSITE" id="PS01287">
    <property type="entry name" value="RTC"/>
    <property type="match status" value="1"/>
</dbReference>
<accession>A0AAD5TVV2</accession>
<comment type="caution">
    <text evidence="7">The sequence shown here is derived from an EMBL/GenBank/DDBJ whole genome shotgun (WGS) entry which is preliminary data.</text>
</comment>
<protein>
    <submittedName>
        <fullName evidence="7">rRNA-processing endoribonuclease</fullName>
    </submittedName>
</protein>
<dbReference type="NCBIfam" id="TIGR03400">
    <property type="entry name" value="18S_RNA_Rcl1p"/>
    <property type="match status" value="1"/>
</dbReference>
<feature type="domain" description="RNA 3'-terminal phosphate cyclase insert" evidence="6">
    <location>
        <begin position="198"/>
        <end position="333"/>
    </location>
</feature>
<dbReference type="GO" id="GO:0000479">
    <property type="term" value="P:endonucleolytic cleavage of tricistronic rRNA transcript (SSU-rRNA, 5.8S rRNA, LSU-rRNA)"/>
    <property type="evidence" value="ECO:0007669"/>
    <property type="project" value="TreeGrafter"/>
</dbReference>
<comment type="similarity">
    <text evidence="2">Belongs to the RNA 3'-terminal cyclase family. Type 2 subfamily.</text>
</comment>
<evidence type="ECO:0000313" key="8">
    <source>
        <dbReference type="Proteomes" id="UP001211065"/>
    </source>
</evidence>
<dbReference type="GO" id="GO:0005730">
    <property type="term" value="C:nucleolus"/>
    <property type="evidence" value="ECO:0007669"/>
    <property type="project" value="UniProtKB-SubCell"/>
</dbReference>
<dbReference type="InterPro" id="IPR036553">
    <property type="entry name" value="RPTC_insert"/>
</dbReference>
<feature type="domain" description="RNA 3'-terminal phosphate cyclase" evidence="5">
    <location>
        <begin position="20"/>
        <end position="386"/>
    </location>
</feature>
<evidence type="ECO:0000256" key="4">
    <source>
        <dbReference type="ARBA" id="ARBA00023242"/>
    </source>
</evidence>
<dbReference type="InterPro" id="IPR013792">
    <property type="entry name" value="RNA3'P_cycl/enolpyr_Trfase_a/b"/>
</dbReference>
<dbReference type="SUPFAM" id="SSF55205">
    <property type="entry name" value="EPT/RTPC-like"/>
    <property type="match status" value="1"/>
</dbReference>
<dbReference type="InterPro" id="IPR000228">
    <property type="entry name" value="RNA3'_term_phos_cyc"/>
</dbReference>
<keyword evidence="4" id="KW-0539">Nucleus</keyword>
<dbReference type="GO" id="GO:0004521">
    <property type="term" value="F:RNA endonuclease activity"/>
    <property type="evidence" value="ECO:0007669"/>
    <property type="project" value="TreeGrafter"/>
</dbReference>
<dbReference type="PANTHER" id="PTHR11096:SF1">
    <property type="entry name" value="RNA 3'-TERMINAL PHOSPHATE CYCLASE-LIKE PROTEIN"/>
    <property type="match status" value="1"/>
</dbReference>
<dbReference type="Gene3D" id="3.30.360.20">
    <property type="entry name" value="RNA 3'-terminal phosphate cyclase, insert domain"/>
    <property type="match status" value="1"/>
</dbReference>
<name>A0AAD5TVV2_9FUNG</name>
<comment type="subcellular location">
    <subcellularLocation>
        <location evidence="1">Nucleus</location>
        <location evidence="1">Nucleolus</location>
    </subcellularLocation>
</comment>
<dbReference type="InterPro" id="IPR013791">
    <property type="entry name" value="RNA3'-term_phos_cycl_insert"/>
</dbReference>
<evidence type="ECO:0000313" key="7">
    <source>
        <dbReference type="EMBL" id="KAJ3204304.1"/>
    </source>
</evidence>
<keyword evidence="3" id="KW-0690">Ribosome biogenesis</keyword>
<dbReference type="InterPro" id="IPR023797">
    <property type="entry name" value="RNA3'_phos_cyclase_dom"/>
</dbReference>